<dbReference type="GO" id="GO:0000244">
    <property type="term" value="P:spliceosomal tri-snRNP complex assembly"/>
    <property type="evidence" value="ECO:0007669"/>
    <property type="project" value="TreeGrafter"/>
</dbReference>
<evidence type="ECO:0000259" key="1">
    <source>
        <dbReference type="Pfam" id="PF05282"/>
    </source>
</evidence>
<dbReference type="PANTHER" id="PTHR12689:SF4">
    <property type="entry name" value="PROTEIN AAR2 HOMOLOG"/>
    <property type="match status" value="1"/>
</dbReference>
<dbReference type="AlphaFoldDB" id="A0AAD8VKG1"/>
<name>A0AAD8VKG1_LOLMU</name>
<dbReference type="Gene3D" id="1.25.40.550">
    <property type="entry name" value="Aar2, C-terminal domain-like"/>
    <property type="match status" value="1"/>
</dbReference>
<feature type="domain" description="AAR2 C-terminal" evidence="1">
    <location>
        <begin position="42"/>
        <end position="74"/>
    </location>
</feature>
<dbReference type="InterPro" id="IPR033648">
    <property type="entry name" value="AAR2_C"/>
</dbReference>
<protein>
    <recommendedName>
        <fullName evidence="1">AAR2 C-terminal domain-containing protein</fullName>
    </recommendedName>
</protein>
<gene>
    <name evidence="2" type="ORF">QYE76_033607</name>
</gene>
<reference evidence="2" key="1">
    <citation type="submission" date="2023-07" db="EMBL/GenBank/DDBJ databases">
        <title>A chromosome-level genome assembly of Lolium multiflorum.</title>
        <authorList>
            <person name="Chen Y."/>
            <person name="Copetti D."/>
            <person name="Kolliker R."/>
            <person name="Studer B."/>
        </authorList>
    </citation>
    <scope>NUCLEOTIDE SEQUENCE</scope>
    <source>
        <strain evidence="2">02402/16</strain>
        <tissue evidence="2">Leaf</tissue>
    </source>
</reference>
<accession>A0AAD8VKG1</accession>
<comment type="caution">
    <text evidence="2">The sequence shown here is derived from an EMBL/GenBank/DDBJ whole genome shotgun (WGS) entry which is preliminary data.</text>
</comment>
<dbReference type="Proteomes" id="UP001231189">
    <property type="component" value="Unassembled WGS sequence"/>
</dbReference>
<dbReference type="PANTHER" id="PTHR12689">
    <property type="entry name" value="A1 CISTRON SPLICING FACTOR AAR2-RELATED"/>
    <property type="match status" value="1"/>
</dbReference>
<dbReference type="EMBL" id="JAUUTY010000007">
    <property type="protein sequence ID" value="KAK1609934.1"/>
    <property type="molecule type" value="Genomic_DNA"/>
</dbReference>
<dbReference type="InterPro" id="IPR038514">
    <property type="entry name" value="AAR2_C_sf"/>
</dbReference>
<sequence>MASSGGGAARMDPDAATELARKGVTLLLLDVPKHTVLGVDTQTSLLETVLAKNYQGQEDLLLGELQFSFIAFMVRKLKTLVETTFAWDLKNSAASLVDEDDEFALVVVETDGS</sequence>
<evidence type="ECO:0000313" key="2">
    <source>
        <dbReference type="EMBL" id="KAK1609934.1"/>
    </source>
</evidence>
<keyword evidence="3" id="KW-1185">Reference proteome</keyword>
<dbReference type="InterPro" id="IPR007946">
    <property type="entry name" value="AAR2"/>
</dbReference>
<evidence type="ECO:0000313" key="3">
    <source>
        <dbReference type="Proteomes" id="UP001231189"/>
    </source>
</evidence>
<dbReference type="Pfam" id="PF05282">
    <property type="entry name" value="AAR2"/>
    <property type="match status" value="1"/>
</dbReference>
<organism evidence="2 3">
    <name type="scientific">Lolium multiflorum</name>
    <name type="common">Italian ryegrass</name>
    <name type="synonym">Lolium perenne subsp. multiflorum</name>
    <dbReference type="NCBI Taxonomy" id="4521"/>
    <lineage>
        <taxon>Eukaryota</taxon>
        <taxon>Viridiplantae</taxon>
        <taxon>Streptophyta</taxon>
        <taxon>Embryophyta</taxon>
        <taxon>Tracheophyta</taxon>
        <taxon>Spermatophyta</taxon>
        <taxon>Magnoliopsida</taxon>
        <taxon>Liliopsida</taxon>
        <taxon>Poales</taxon>
        <taxon>Poaceae</taxon>
        <taxon>BOP clade</taxon>
        <taxon>Pooideae</taxon>
        <taxon>Poodae</taxon>
        <taxon>Poeae</taxon>
        <taxon>Poeae Chloroplast Group 2 (Poeae type)</taxon>
        <taxon>Loliodinae</taxon>
        <taxon>Loliinae</taxon>
        <taxon>Lolium</taxon>
    </lineage>
</organism>
<proteinExistence type="predicted"/>